<name>A0A3M7QCI0_BRAPC</name>
<comment type="caution">
    <text evidence="1">The sequence shown here is derived from an EMBL/GenBank/DDBJ whole genome shotgun (WGS) entry which is preliminary data.</text>
</comment>
<evidence type="ECO:0000313" key="2">
    <source>
        <dbReference type="Proteomes" id="UP000276133"/>
    </source>
</evidence>
<keyword evidence="2" id="KW-1185">Reference proteome</keyword>
<dbReference type="AlphaFoldDB" id="A0A3M7QCI0"/>
<evidence type="ECO:0000313" key="1">
    <source>
        <dbReference type="EMBL" id="RNA08701.1"/>
    </source>
</evidence>
<dbReference type="Proteomes" id="UP000276133">
    <property type="component" value="Unassembled WGS sequence"/>
</dbReference>
<dbReference type="EMBL" id="REGN01006655">
    <property type="protein sequence ID" value="RNA08701.1"/>
    <property type="molecule type" value="Genomic_DNA"/>
</dbReference>
<organism evidence="1 2">
    <name type="scientific">Brachionus plicatilis</name>
    <name type="common">Marine rotifer</name>
    <name type="synonym">Brachionus muelleri</name>
    <dbReference type="NCBI Taxonomy" id="10195"/>
    <lineage>
        <taxon>Eukaryota</taxon>
        <taxon>Metazoa</taxon>
        <taxon>Spiralia</taxon>
        <taxon>Gnathifera</taxon>
        <taxon>Rotifera</taxon>
        <taxon>Eurotatoria</taxon>
        <taxon>Monogononta</taxon>
        <taxon>Pseudotrocha</taxon>
        <taxon>Ploima</taxon>
        <taxon>Brachionidae</taxon>
        <taxon>Brachionus</taxon>
    </lineage>
</organism>
<reference evidence="1 2" key="1">
    <citation type="journal article" date="2018" name="Sci. Rep.">
        <title>Genomic signatures of local adaptation to the degree of environmental predictability in rotifers.</title>
        <authorList>
            <person name="Franch-Gras L."/>
            <person name="Hahn C."/>
            <person name="Garcia-Roger E.M."/>
            <person name="Carmona M.J."/>
            <person name="Serra M."/>
            <person name="Gomez A."/>
        </authorList>
    </citation>
    <scope>NUCLEOTIDE SEQUENCE [LARGE SCALE GENOMIC DNA]</scope>
    <source>
        <strain evidence="1">HYR1</strain>
    </source>
</reference>
<proteinExistence type="predicted"/>
<accession>A0A3M7QCI0</accession>
<gene>
    <name evidence="1" type="ORF">BpHYR1_038973</name>
</gene>
<sequence length="63" mass="7520">MCFVVICVKKFFYCGENIIYVIDPEESENKSDFKIVFFLILLNVYETSTKVFKIDIFMLYSKI</sequence>
<protein>
    <submittedName>
        <fullName evidence="1">Uncharacterized protein</fullName>
    </submittedName>
</protein>